<keyword evidence="1" id="KW-1133">Transmembrane helix</keyword>
<sequence length="67" mass="7813">MMITSVLIVFSRVAENNVVLVTTQRLSLSSIYKIASWFCCPVYALFSLFIYHQFRPANWCLMNQIYA</sequence>
<evidence type="ECO:0000256" key="1">
    <source>
        <dbReference type="SAM" id="Phobius"/>
    </source>
</evidence>
<reference evidence="2 3" key="1">
    <citation type="submission" date="2024-01" db="EMBL/GenBank/DDBJ databases">
        <title>The genomes of 5 underutilized Papilionoideae crops provide insights into root nodulation and disease resistance.</title>
        <authorList>
            <person name="Yuan L."/>
        </authorList>
    </citation>
    <scope>NUCLEOTIDE SEQUENCE [LARGE SCALE GENOMIC DNA]</scope>
    <source>
        <strain evidence="2">LY-2023</strain>
        <tissue evidence="2">Leaf</tissue>
    </source>
</reference>
<organism evidence="2 3">
    <name type="scientific">Clitoria ternatea</name>
    <name type="common">Butterfly pea</name>
    <dbReference type="NCBI Taxonomy" id="43366"/>
    <lineage>
        <taxon>Eukaryota</taxon>
        <taxon>Viridiplantae</taxon>
        <taxon>Streptophyta</taxon>
        <taxon>Embryophyta</taxon>
        <taxon>Tracheophyta</taxon>
        <taxon>Spermatophyta</taxon>
        <taxon>Magnoliopsida</taxon>
        <taxon>eudicotyledons</taxon>
        <taxon>Gunneridae</taxon>
        <taxon>Pentapetalae</taxon>
        <taxon>rosids</taxon>
        <taxon>fabids</taxon>
        <taxon>Fabales</taxon>
        <taxon>Fabaceae</taxon>
        <taxon>Papilionoideae</taxon>
        <taxon>50 kb inversion clade</taxon>
        <taxon>NPAAA clade</taxon>
        <taxon>indigoferoid/millettioid clade</taxon>
        <taxon>Phaseoleae</taxon>
        <taxon>Clitoria</taxon>
    </lineage>
</organism>
<dbReference type="EMBL" id="JAYKXN010000005">
    <property type="protein sequence ID" value="KAK7285562.1"/>
    <property type="molecule type" value="Genomic_DNA"/>
</dbReference>
<keyword evidence="1" id="KW-0812">Transmembrane</keyword>
<gene>
    <name evidence="2" type="ORF">RJT34_20337</name>
</gene>
<proteinExistence type="predicted"/>
<name>A0AAN9ISQ9_CLITE</name>
<keyword evidence="1" id="KW-0472">Membrane</keyword>
<protein>
    <submittedName>
        <fullName evidence="2">Uncharacterized protein</fullName>
    </submittedName>
</protein>
<dbReference type="AlphaFoldDB" id="A0AAN9ISQ9"/>
<evidence type="ECO:0000313" key="3">
    <source>
        <dbReference type="Proteomes" id="UP001359559"/>
    </source>
</evidence>
<accession>A0AAN9ISQ9</accession>
<keyword evidence="3" id="KW-1185">Reference proteome</keyword>
<comment type="caution">
    <text evidence="2">The sequence shown here is derived from an EMBL/GenBank/DDBJ whole genome shotgun (WGS) entry which is preliminary data.</text>
</comment>
<evidence type="ECO:0000313" key="2">
    <source>
        <dbReference type="EMBL" id="KAK7285562.1"/>
    </source>
</evidence>
<dbReference type="Proteomes" id="UP001359559">
    <property type="component" value="Unassembled WGS sequence"/>
</dbReference>
<feature type="transmembrane region" description="Helical" evidence="1">
    <location>
        <begin position="30"/>
        <end position="51"/>
    </location>
</feature>